<reference evidence="2 3" key="2">
    <citation type="submission" date="2018-11" db="EMBL/GenBank/DDBJ databases">
        <authorList>
            <consortium name="Pathogen Informatics"/>
        </authorList>
    </citation>
    <scope>NUCLEOTIDE SEQUENCE [LARGE SCALE GENOMIC DNA]</scope>
    <source>
        <strain evidence="2 3">Egypt</strain>
    </source>
</reference>
<proteinExistence type="predicted"/>
<name>A0A183BGV1_9TREM</name>
<reference evidence="4" key="1">
    <citation type="submission" date="2016-06" db="UniProtKB">
        <authorList>
            <consortium name="WormBaseParasite"/>
        </authorList>
    </citation>
    <scope>IDENTIFICATION</scope>
</reference>
<dbReference type="AlphaFoldDB" id="A0A183BGV1"/>
<evidence type="ECO:0000313" key="4">
    <source>
        <dbReference type="WBParaSite" id="ECPE_0001848601-mRNA-1"/>
    </source>
</evidence>
<dbReference type="Proteomes" id="UP000272942">
    <property type="component" value="Unassembled WGS sequence"/>
</dbReference>
<sequence length="141" mass="15053">MHCVSSLSNANLVIWHMGSQLFVQELSAAPRLLPLSCCLPGRQSPFLTITLPEWARPGDLPSEAVEETKATAPLDAQSAPTQAAEPVVEEVIEPQKKVTDVQTTPGQDRSIEGAKNGHDGVVDATHAGDLTIDSIKEYLNG</sequence>
<organism evidence="4">
    <name type="scientific">Echinostoma caproni</name>
    <dbReference type="NCBI Taxonomy" id="27848"/>
    <lineage>
        <taxon>Eukaryota</taxon>
        <taxon>Metazoa</taxon>
        <taxon>Spiralia</taxon>
        <taxon>Lophotrochozoa</taxon>
        <taxon>Platyhelminthes</taxon>
        <taxon>Trematoda</taxon>
        <taxon>Digenea</taxon>
        <taxon>Plagiorchiida</taxon>
        <taxon>Echinostomata</taxon>
        <taxon>Echinostomatoidea</taxon>
        <taxon>Echinostomatidae</taxon>
        <taxon>Echinostoma</taxon>
    </lineage>
</organism>
<feature type="compositionally biased region" description="Basic and acidic residues" evidence="1">
    <location>
        <begin position="109"/>
        <end position="121"/>
    </location>
</feature>
<evidence type="ECO:0000313" key="3">
    <source>
        <dbReference type="Proteomes" id="UP000272942"/>
    </source>
</evidence>
<dbReference type="WBParaSite" id="ECPE_0001848601-mRNA-1">
    <property type="protein sequence ID" value="ECPE_0001848601-mRNA-1"/>
    <property type="gene ID" value="ECPE_0001848601"/>
</dbReference>
<dbReference type="OrthoDB" id="10481417at2759"/>
<accession>A0A183BGV1</accession>
<evidence type="ECO:0000313" key="2">
    <source>
        <dbReference type="EMBL" id="VDP96354.1"/>
    </source>
</evidence>
<gene>
    <name evidence="2" type="ORF">ECPE_LOCUS18436</name>
</gene>
<protein>
    <submittedName>
        <fullName evidence="4">Structural protein</fullName>
    </submittedName>
</protein>
<evidence type="ECO:0000256" key="1">
    <source>
        <dbReference type="SAM" id="MobiDB-lite"/>
    </source>
</evidence>
<feature type="region of interest" description="Disordered" evidence="1">
    <location>
        <begin position="63"/>
        <end position="124"/>
    </location>
</feature>
<dbReference type="EMBL" id="UZAN01078663">
    <property type="protein sequence ID" value="VDP96354.1"/>
    <property type="molecule type" value="Genomic_DNA"/>
</dbReference>
<keyword evidence="3" id="KW-1185">Reference proteome</keyword>